<keyword evidence="1" id="KW-0175">Coiled coil</keyword>
<dbReference type="Proteomes" id="UP000297245">
    <property type="component" value="Unassembled WGS sequence"/>
</dbReference>
<dbReference type="CDD" id="cd00161">
    <property type="entry name" value="beta-trefoil_Ricin-like"/>
    <property type="match status" value="1"/>
</dbReference>
<feature type="region of interest" description="Disordered" evidence="2">
    <location>
        <begin position="388"/>
        <end position="427"/>
    </location>
</feature>
<evidence type="ECO:0000256" key="1">
    <source>
        <dbReference type="SAM" id="Coils"/>
    </source>
</evidence>
<dbReference type="EMBL" id="ML179076">
    <property type="protein sequence ID" value="THV02549.1"/>
    <property type="molecule type" value="Genomic_DNA"/>
</dbReference>
<dbReference type="Pfam" id="PF14200">
    <property type="entry name" value="RicinB_lectin_2"/>
    <property type="match status" value="1"/>
</dbReference>
<feature type="region of interest" description="Disordered" evidence="2">
    <location>
        <begin position="362"/>
        <end position="381"/>
    </location>
</feature>
<reference evidence="4 5" key="1">
    <citation type="journal article" date="2019" name="Nat. Ecol. Evol.">
        <title>Megaphylogeny resolves global patterns of mushroom evolution.</title>
        <authorList>
            <person name="Varga T."/>
            <person name="Krizsan K."/>
            <person name="Foldi C."/>
            <person name="Dima B."/>
            <person name="Sanchez-Garcia M."/>
            <person name="Sanchez-Ramirez S."/>
            <person name="Szollosi G.J."/>
            <person name="Szarkandi J.G."/>
            <person name="Papp V."/>
            <person name="Albert L."/>
            <person name="Andreopoulos W."/>
            <person name="Angelini C."/>
            <person name="Antonin V."/>
            <person name="Barry K.W."/>
            <person name="Bougher N.L."/>
            <person name="Buchanan P."/>
            <person name="Buyck B."/>
            <person name="Bense V."/>
            <person name="Catcheside P."/>
            <person name="Chovatia M."/>
            <person name="Cooper J."/>
            <person name="Damon W."/>
            <person name="Desjardin D."/>
            <person name="Finy P."/>
            <person name="Geml J."/>
            <person name="Haridas S."/>
            <person name="Hughes K."/>
            <person name="Justo A."/>
            <person name="Karasinski D."/>
            <person name="Kautmanova I."/>
            <person name="Kiss B."/>
            <person name="Kocsube S."/>
            <person name="Kotiranta H."/>
            <person name="LaButti K.M."/>
            <person name="Lechner B.E."/>
            <person name="Liimatainen K."/>
            <person name="Lipzen A."/>
            <person name="Lukacs Z."/>
            <person name="Mihaltcheva S."/>
            <person name="Morgado L.N."/>
            <person name="Niskanen T."/>
            <person name="Noordeloos M.E."/>
            <person name="Ohm R.A."/>
            <person name="Ortiz-Santana B."/>
            <person name="Ovrebo C."/>
            <person name="Racz N."/>
            <person name="Riley R."/>
            <person name="Savchenko A."/>
            <person name="Shiryaev A."/>
            <person name="Soop K."/>
            <person name="Spirin V."/>
            <person name="Szebenyi C."/>
            <person name="Tomsovsky M."/>
            <person name="Tulloss R.E."/>
            <person name="Uehling J."/>
            <person name="Grigoriev I.V."/>
            <person name="Vagvolgyi C."/>
            <person name="Papp T."/>
            <person name="Martin F.M."/>
            <person name="Miettinen O."/>
            <person name="Hibbett D.S."/>
            <person name="Nagy L.G."/>
        </authorList>
    </citation>
    <scope>NUCLEOTIDE SEQUENCE [LARGE SCALE GENOMIC DNA]</scope>
    <source>
        <strain evidence="4 5">CBS 962.96</strain>
    </source>
</reference>
<evidence type="ECO:0000313" key="4">
    <source>
        <dbReference type="EMBL" id="THV02549.1"/>
    </source>
</evidence>
<feature type="domain" description="Ricin B lectin" evidence="3">
    <location>
        <begin position="559"/>
        <end position="626"/>
    </location>
</feature>
<dbReference type="InterPro" id="IPR000772">
    <property type="entry name" value="Ricin_B_lectin"/>
</dbReference>
<accession>A0A4S8MJF8</accession>
<feature type="compositionally biased region" description="Pro residues" evidence="2">
    <location>
        <begin position="414"/>
        <end position="425"/>
    </location>
</feature>
<evidence type="ECO:0000313" key="5">
    <source>
        <dbReference type="Proteomes" id="UP000297245"/>
    </source>
</evidence>
<protein>
    <recommendedName>
        <fullName evidence="3">Ricin B lectin domain-containing protein</fullName>
    </recommendedName>
</protein>
<dbReference type="Gene3D" id="2.80.10.50">
    <property type="match status" value="1"/>
</dbReference>
<keyword evidence="5" id="KW-1185">Reference proteome</keyword>
<dbReference type="PROSITE" id="PS50231">
    <property type="entry name" value="RICIN_B_LECTIN"/>
    <property type="match status" value="1"/>
</dbReference>
<dbReference type="OrthoDB" id="3231004at2759"/>
<dbReference type="SUPFAM" id="SSF50370">
    <property type="entry name" value="Ricin B-like lectins"/>
    <property type="match status" value="1"/>
</dbReference>
<gene>
    <name evidence="4" type="ORF">K435DRAFT_345614</name>
</gene>
<evidence type="ECO:0000256" key="2">
    <source>
        <dbReference type="SAM" id="MobiDB-lite"/>
    </source>
</evidence>
<dbReference type="InterPro" id="IPR035992">
    <property type="entry name" value="Ricin_B-like_lectins"/>
</dbReference>
<organism evidence="4 5">
    <name type="scientific">Dendrothele bispora (strain CBS 962.96)</name>
    <dbReference type="NCBI Taxonomy" id="1314807"/>
    <lineage>
        <taxon>Eukaryota</taxon>
        <taxon>Fungi</taxon>
        <taxon>Dikarya</taxon>
        <taxon>Basidiomycota</taxon>
        <taxon>Agaricomycotina</taxon>
        <taxon>Agaricomycetes</taxon>
        <taxon>Agaricomycetidae</taxon>
        <taxon>Agaricales</taxon>
        <taxon>Agaricales incertae sedis</taxon>
        <taxon>Dendrothele</taxon>
    </lineage>
</organism>
<proteinExistence type="predicted"/>
<feature type="coiled-coil region" evidence="1">
    <location>
        <begin position="510"/>
        <end position="540"/>
    </location>
</feature>
<sequence length="697" mass="77075">MAFLLAPYNEAMRLGMGFNTFTQQLCVSDSVKLAGGKEAASEQALHPQDKLGTMTAADGSSAGVSQEVTWNIKFVDSISDVTNGLNVSSSHQIKCDAIGGGGSASASFVDINRFKESDINYLIQVKVTNQRLVSPNLTEFCPIKNVPASEFTRVYGDSFISGFTEGGEFNALVSIKLRDRSKAKEIMGQLKVELDFKAASVQGEGKVANQDSEKSIDGETTIVVSWRGGGGIKNETITDWTLETLKAVAMEFPEHVRTCPLRTNAILTKYTSLKSFYESSPLKGSPLDYENAGVYSSTLLDAYIDYKVMWRNIQTTLSEVEQGQSELVVKADIPELSELSREANAYYEKQLAIYKKEFEQKDGTTPSAAKAPSVESDASDRAWEVLPSTTTTGSADAANAATKKQMPSVKKAPPEGPEPPMPPNKLQPYKASIFGLDKARRDCRFEMIKIIREVDAVAEDPKVACDPDRTWQYLSPSIFRMLLPTVRKLEKEKAAQKAAEEAKLATEATAKALEVLNNELTQTKRKLEATEEQLRAKERTVNDLIPYGGFCPVPLDTPVRFRSFSTKKCLDFYWDEGRGGKSVHIWDALGTPNQKWIISRAGAIGFYIRHQDSNRFLATGNTGGEGSAFITTSEFGNVFTFENRNDGTVFIHLADKNQYTMNPEGGKNHNGTKNVMWPHGKGDNDRWYIKRFEDYSM</sequence>
<dbReference type="AlphaFoldDB" id="A0A4S8MJF8"/>
<name>A0A4S8MJF8_DENBC</name>
<evidence type="ECO:0000259" key="3">
    <source>
        <dbReference type="Pfam" id="PF14200"/>
    </source>
</evidence>